<evidence type="ECO:0000256" key="1">
    <source>
        <dbReference type="ARBA" id="ARBA00022737"/>
    </source>
</evidence>
<dbReference type="Proteomes" id="UP000803884">
    <property type="component" value="Unassembled WGS sequence"/>
</dbReference>
<evidence type="ECO:0008006" key="6">
    <source>
        <dbReference type="Google" id="ProtNLM"/>
    </source>
</evidence>
<dbReference type="InterPro" id="IPR015915">
    <property type="entry name" value="Kelch-typ_b-propeller"/>
</dbReference>
<feature type="compositionally biased region" description="Polar residues" evidence="3">
    <location>
        <begin position="54"/>
        <end position="71"/>
    </location>
</feature>
<dbReference type="InterPro" id="IPR011043">
    <property type="entry name" value="Gal_Oxase/kelch_b-propeller"/>
</dbReference>
<sequence>MPATPLKATWKKISEHESLKRSSHAVAAIGEDVYVFGGELVARQPKDGDVHTFSLSPQANGPKTLSSSSESPVPRVGASIVALNNTLYVFGGRGGTSMSALSESGGLWSFKPETSAWELVAPADPSAPQPEPRSYHCATTDGQNTIFIHAGCPASGRLRDFWAFDVKSRMWKKLPEAPGSERGGTSVCFAEGRVWRMGGFDGKVEIGGSLDSFEVQGGKWETFEFSPDGVNGPGSRSVAALLPVKVAGKLFLVTAFGEADPSSLGHAGAGKMLKDVWAFDVEGKDWRKVDADTGKDGEPLPRGWFGAGVVGESKVVVVGGLGEDNDRLGDAWSLEFQ</sequence>
<keyword evidence="1" id="KW-0677">Repeat</keyword>
<proteinExistence type="predicted"/>
<name>A0AB34KZA9_9PEZI</name>
<evidence type="ECO:0000256" key="3">
    <source>
        <dbReference type="SAM" id="MobiDB-lite"/>
    </source>
</evidence>
<reference evidence="4 5" key="1">
    <citation type="journal article" date="2020" name="Microbiol. Resour. Announc.">
        <title>Draft Genome Sequence of a Cladosporium Species Isolated from the Mesophotic Ascidian Didemnum maculosum.</title>
        <authorList>
            <person name="Gioti A."/>
            <person name="Siaperas R."/>
            <person name="Nikolaivits E."/>
            <person name="Le Goff G."/>
            <person name="Ouazzani J."/>
            <person name="Kotoulas G."/>
            <person name="Topakas E."/>
        </authorList>
    </citation>
    <scope>NUCLEOTIDE SEQUENCE [LARGE SCALE GENOMIC DNA]</scope>
    <source>
        <strain evidence="4 5">TM138-S3</strain>
    </source>
</reference>
<dbReference type="GO" id="GO:0019760">
    <property type="term" value="P:glucosinolate metabolic process"/>
    <property type="evidence" value="ECO:0007669"/>
    <property type="project" value="UniProtKB-ARBA"/>
</dbReference>
<evidence type="ECO:0000256" key="2">
    <source>
        <dbReference type="ARBA" id="ARBA00023004"/>
    </source>
</evidence>
<keyword evidence="5" id="KW-1185">Reference proteome</keyword>
<dbReference type="SUPFAM" id="SSF50965">
    <property type="entry name" value="Galactose oxidase, central domain"/>
    <property type="match status" value="1"/>
</dbReference>
<organism evidence="4 5">
    <name type="scientific">Cladosporium halotolerans</name>
    <dbReference type="NCBI Taxonomy" id="1052096"/>
    <lineage>
        <taxon>Eukaryota</taxon>
        <taxon>Fungi</taxon>
        <taxon>Dikarya</taxon>
        <taxon>Ascomycota</taxon>
        <taxon>Pezizomycotina</taxon>
        <taxon>Dothideomycetes</taxon>
        <taxon>Dothideomycetidae</taxon>
        <taxon>Cladosporiales</taxon>
        <taxon>Cladosporiaceae</taxon>
        <taxon>Cladosporium</taxon>
    </lineage>
</organism>
<dbReference type="PANTHER" id="PTHR47435:SF4">
    <property type="entry name" value="KELCH REPEAT PROTEIN (AFU_ORTHOLOGUE AFUA_5G12780)"/>
    <property type="match status" value="1"/>
</dbReference>
<comment type="caution">
    <text evidence="4">The sequence shown here is derived from an EMBL/GenBank/DDBJ whole genome shotgun (WGS) entry which is preliminary data.</text>
</comment>
<dbReference type="RefSeq" id="XP_069233459.1">
    <property type="nucleotide sequence ID" value="XM_069369530.1"/>
</dbReference>
<dbReference type="Pfam" id="PF24681">
    <property type="entry name" value="Kelch_KLHDC2_KLHL20_DRC7"/>
    <property type="match status" value="1"/>
</dbReference>
<dbReference type="EMBL" id="JAAQHG020000002">
    <property type="protein sequence ID" value="KAL1590354.1"/>
    <property type="molecule type" value="Genomic_DNA"/>
</dbReference>
<dbReference type="PANTHER" id="PTHR47435">
    <property type="entry name" value="KELCH REPEAT PROTEIN (AFU_ORTHOLOGUE AFUA_5G12780)"/>
    <property type="match status" value="1"/>
</dbReference>
<evidence type="ECO:0000313" key="4">
    <source>
        <dbReference type="EMBL" id="KAL1590354.1"/>
    </source>
</evidence>
<gene>
    <name evidence="4" type="ORF">WHR41_00924</name>
</gene>
<protein>
    <recommendedName>
        <fullName evidence="6">Nitrile-specifier protein 5</fullName>
    </recommendedName>
</protein>
<dbReference type="GeneID" id="96002368"/>
<keyword evidence="2" id="KW-0408">Iron</keyword>
<dbReference type="SUPFAM" id="SSF117281">
    <property type="entry name" value="Kelch motif"/>
    <property type="match status" value="1"/>
</dbReference>
<dbReference type="Gene3D" id="2.120.10.80">
    <property type="entry name" value="Kelch-type beta propeller"/>
    <property type="match status" value="2"/>
</dbReference>
<evidence type="ECO:0000313" key="5">
    <source>
        <dbReference type="Proteomes" id="UP000803884"/>
    </source>
</evidence>
<feature type="region of interest" description="Disordered" evidence="3">
    <location>
        <begin position="54"/>
        <end position="73"/>
    </location>
</feature>
<dbReference type="AlphaFoldDB" id="A0AB34KZA9"/>
<accession>A0AB34KZA9</accession>